<dbReference type="Pfam" id="PF00271">
    <property type="entry name" value="Helicase_C"/>
    <property type="match status" value="1"/>
</dbReference>
<dbReference type="Gene3D" id="3.40.50.300">
    <property type="entry name" value="P-loop containing nucleotide triphosphate hydrolases"/>
    <property type="match status" value="2"/>
</dbReference>
<dbReference type="PANTHER" id="PTHR47959">
    <property type="entry name" value="ATP-DEPENDENT RNA HELICASE RHLE-RELATED"/>
    <property type="match status" value="1"/>
</dbReference>
<evidence type="ECO:0000256" key="3">
    <source>
        <dbReference type="ARBA" id="ARBA00022806"/>
    </source>
</evidence>
<accession>A0ABW6BQ50</accession>
<dbReference type="InterPro" id="IPR027417">
    <property type="entry name" value="P-loop_NTPase"/>
</dbReference>
<evidence type="ECO:0000313" key="11">
    <source>
        <dbReference type="Proteomes" id="UP001597641"/>
    </source>
</evidence>
<dbReference type="Proteomes" id="UP001597641">
    <property type="component" value="Unassembled WGS sequence"/>
</dbReference>
<keyword evidence="4" id="KW-0067">ATP-binding</keyword>
<dbReference type="InterPro" id="IPR050079">
    <property type="entry name" value="DEAD_box_RNA_helicase"/>
</dbReference>
<dbReference type="SMART" id="SM00490">
    <property type="entry name" value="HELICc"/>
    <property type="match status" value="1"/>
</dbReference>
<evidence type="ECO:0000256" key="2">
    <source>
        <dbReference type="ARBA" id="ARBA00022801"/>
    </source>
</evidence>
<feature type="domain" description="Helicase ATP-binding" evidence="7">
    <location>
        <begin position="33"/>
        <end position="204"/>
    </location>
</feature>
<keyword evidence="11" id="KW-1185">Reference proteome</keyword>
<dbReference type="RefSeq" id="WP_377480423.1">
    <property type="nucleotide sequence ID" value="NZ_JBHUOX010000001.1"/>
</dbReference>
<dbReference type="InterPro" id="IPR014014">
    <property type="entry name" value="RNA_helicase_DEAD_Q_motif"/>
</dbReference>
<evidence type="ECO:0000259" key="8">
    <source>
        <dbReference type="PROSITE" id="PS51194"/>
    </source>
</evidence>
<protein>
    <submittedName>
        <fullName evidence="10">DEAD/DEAH box helicase</fullName>
    </submittedName>
</protein>
<reference evidence="11" key="1">
    <citation type="journal article" date="2019" name="Int. J. Syst. Evol. Microbiol.">
        <title>The Global Catalogue of Microorganisms (GCM) 10K type strain sequencing project: providing services to taxonomists for standard genome sequencing and annotation.</title>
        <authorList>
            <consortium name="The Broad Institute Genomics Platform"/>
            <consortium name="The Broad Institute Genome Sequencing Center for Infectious Disease"/>
            <person name="Wu L."/>
            <person name="Ma J."/>
        </authorList>
    </citation>
    <scope>NUCLEOTIDE SEQUENCE [LARGE SCALE GENOMIC DNA]</scope>
    <source>
        <strain evidence="11">KCTC 23984</strain>
    </source>
</reference>
<evidence type="ECO:0000256" key="6">
    <source>
        <dbReference type="PROSITE-ProRule" id="PRU00552"/>
    </source>
</evidence>
<dbReference type="PROSITE" id="PS51192">
    <property type="entry name" value="HELICASE_ATP_BIND_1"/>
    <property type="match status" value="1"/>
</dbReference>
<keyword evidence="2" id="KW-0378">Hydrolase</keyword>
<dbReference type="PROSITE" id="PS51194">
    <property type="entry name" value="HELICASE_CTER"/>
    <property type="match status" value="1"/>
</dbReference>
<sequence>MATFKDLKLKPELLQSLQDLGFSTPTPIQASAIPVLLQGQDVVGQAETGSGKTAAFGLPLLHNIDTNLQQVQALVVVPTRELAVQVRKELKQYGKQIDNMKIGAFYGGHAFSEERASLAHPPQLLIGTPGRLTDHLNRRTLDLTFTKQLVMDEGDKLLEMGFEEEIDQLVAALPSQRQTILFSATMPEGVKKLIADSLHNPRFIQATSTTIPDQVKLIGIRADHGQRQEMVLKLLRSIKAGGTVVFVNTRATADELTALLQAKGFSAKPLHGGMEQPERDKAMTLFRNGTTQILVATDLAARGLDIDALRNIIHVELPDDAASYLHRSGRTGRAGNSGTVYTIISSRDEQKLREWNLQHLDEWLLVAALEKAAAKSSPDKAAAFATLYINGGRKDKISPKDIVGALIAEARLKADQIGKIEVQDRQSFVAVPLQAAKTAVESLSNGKIKGRKYKVGLVK</sequence>
<evidence type="ECO:0000313" key="10">
    <source>
        <dbReference type="EMBL" id="MFD2999233.1"/>
    </source>
</evidence>
<dbReference type="GO" id="GO:0004386">
    <property type="term" value="F:helicase activity"/>
    <property type="evidence" value="ECO:0007669"/>
    <property type="project" value="UniProtKB-KW"/>
</dbReference>
<dbReference type="EMBL" id="JBHUOX010000001">
    <property type="protein sequence ID" value="MFD2999233.1"/>
    <property type="molecule type" value="Genomic_DNA"/>
</dbReference>
<feature type="domain" description="Helicase C-terminal" evidence="8">
    <location>
        <begin position="230"/>
        <end position="377"/>
    </location>
</feature>
<keyword evidence="1" id="KW-0547">Nucleotide-binding</keyword>
<feature type="short sequence motif" description="Q motif" evidence="6">
    <location>
        <begin position="2"/>
        <end position="30"/>
    </location>
</feature>
<proteinExistence type="inferred from homology"/>
<dbReference type="CDD" id="cd18787">
    <property type="entry name" value="SF2_C_DEAD"/>
    <property type="match status" value="1"/>
</dbReference>
<dbReference type="Pfam" id="PF03880">
    <property type="entry name" value="DbpA"/>
    <property type="match status" value="1"/>
</dbReference>
<dbReference type="InterPro" id="IPR012677">
    <property type="entry name" value="Nucleotide-bd_a/b_plait_sf"/>
</dbReference>
<organism evidence="10 11">
    <name type="scientific">Pontibacter toksunensis</name>
    <dbReference type="NCBI Taxonomy" id="1332631"/>
    <lineage>
        <taxon>Bacteria</taxon>
        <taxon>Pseudomonadati</taxon>
        <taxon>Bacteroidota</taxon>
        <taxon>Cytophagia</taxon>
        <taxon>Cytophagales</taxon>
        <taxon>Hymenobacteraceae</taxon>
        <taxon>Pontibacter</taxon>
    </lineage>
</organism>
<dbReference type="CDD" id="cd00268">
    <property type="entry name" value="DEADc"/>
    <property type="match status" value="1"/>
</dbReference>
<dbReference type="InterPro" id="IPR011545">
    <property type="entry name" value="DEAD/DEAH_box_helicase_dom"/>
</dbReference>
<dbReference type="Pfam" id="PF00270">
    <property type="entry name" value="DEAD"/>
    <property type="match status" value="1"/>
</dbReference>
<dbReference type="PANTHER" id="PTHR47959:SF1">
    <property type="entry name" value="ATP-DEPENDENT RNA HELICASE DBPA"/>
    <property type="match status" value="1"/>
</dbReference>
<dbReference type="SUPFAM" id="SSF52540">
    <property type="entry name" value="P-loop containing nucleoside triphosphate hydrolases"/>
    <property type="match status" value="1"/>
</dbReference>
<evidence type="ECO:0000256" key="4">
    <source>
        <dbReference type="ARBA" id="ARBA00022840"/>
    </source>
</evidence>
<dbReference type="PROSITE" id="PS51195">
    <property type="entry name" value="Q_MOTIF"/>
    <property type="match status" value="1"/>
</dbReference>
<dbReference type="SMART" id="SM00487">
    <property type="entry name" value="DEXDc"/>
    <property type="match status" value="1"/>
</dbReference>
<dbReference type="InterPro" id="IPR001650">
    <property type="entry name" value="Helicase_C-like"/>
</dbReference>
<evidence type="ECO:0000256" key="1">
    <source>
        <dbReference type="ARBA" id="ARBA00022741"/>
    </source>
</evidence>
<evidence type="ECO:0000256" key="5">
    <source>
        <dbReference type="ARBA" id="ARBA00038437"/>
    </source>
</evidence>
<keyword evidence="3 10" id="KW-0347">Helicase</keyword>
<comment type="caution">
    <text evidence="10">The sequence shown here is derived from an EMBL/GenBank/DDBJ whole genome shotgun (WGS) entry which is preliminary data.</text>
</comment>
<evidence type="ECO:0000259" key="9">
    <source>
        <dbReference type="PROSITE" id="PS51195"/>
    </source>
</evidence>
<evidence type="ECO:0000259" key="7">
    <source>
        <dbReference type="PROSITE" id="PS51192"/>
    </source>
</evidence>
<gene>
    <name evidence="10" type="ORF">ACFS7Z_02585</name>
</gene>
<dbReference type="Gene3D" id="3.30.70.330">
    <property type="match status" value="1"/>
</dbReference>
<dbReference type="InterPro" id="IPR005580">
    <property type="entry name" value="DbpA/CsdA_RNA-bd_dom"/>
</dbReference>
<comment type="similarity">
    <text evidence="5">Belongs to the DEAD box helicase family.</text>
</comment>
<dbReference type="InterPro" id="IPR044742">
    <property type="entry name" value="DEAD/DEAH_RhlB"/>
</dbReference>
<feature type="domain" description="DEAD-box RNA helicase Q" evidence="9">
    <location>
        <begin position="2"/>
        <end position="30"/>
    </location>
</feature>
<dbReference type="InterPro" id="IPR014001">
    <property type="entry name" value="Helicase_ATP-bd"/>
</dbReference>
<name>A0ABW6BQ50_9BACT</name>